<protein>
    <submittedName>
        <fullName evidence="2">FLYWCH-type domain-containing protein</fullName>
    </submittedName>
</protein>
<keyword evidence="1" id="KW-1185">Reference proteome</keyword>
<name>A0A5S6QUN1_TRIMR</name>
<evidence type="ECO:0000313" key="1">
    <source>
        <dbReference type="Proteomes" id="UP000046395"/>
    </source>
</evidence>
<reference evidence="2" key="1">
    <citation type="submission" date="2019-12" db="UniProtKB">
        <authorList>
            <consortium name="WormBaseParasite"/>
        </authorList>
    </citation>
    <scope>IDENTIFICATION</scope>
</reference>
<sequence>MVLQHRKDRNDFRWRCNGKHCKEEFFPKAETWFQGCEHSVRTVLLFIQAWAEKMTMLAFCRATFDMNGAAAVKVTEQ</sequence>
<dbReference type="Proteomes" id="UP000046395">
    <property type="component" value="Unassembled WGS sequence"/>
</dbReference>
<organism evidence="1 2">
    <name type="scientific">Trichuris muris</name>
    <name type="common">Mouse whipworm</name>
    <dbReference type="NCBI Taxonomy" id="70415"/>
    <lineage>
        <taxon>Eukaryota</taxon>
        <taxon>Metazoa</taxon>
        <taxon>Ecdysozoa</taxon>
        <taxon>Nematoda</taxon>
        <taxon>Enoplea</taxon>
        <taxon>Dorylaimia</taxon>
        <taxon>Trichinellida</taxon>
        <taxon>Trichuridae</taxon>
        <taxon>Trichuris</taxon>
    </lineage>
</organism>
<proteinExistence type="predicted"/>
<accession>A0A5S6QUN1</accession>
<dbReference type="WBParaSite" id="TMUE_3000010833.1">
    <property type="protein sequence ID" value="TMUE_3000010833.1"/>
    <property type="gene ID" value="WBGene00301091"/>
</dbReference>
<evidence type="ECO:0000313" key="2">
    <source>
        <dbReference type="WBParaSite" id="TMUE_3000010833.1"/>
    </source>
</evidence>
<dbReference type="AlphaFoldDB" id="A0A5S6QUN1"/>